<sequence length="324" mass="37386">MPAPIILFAYKRAHELQRTLTALQANHLAPASDLYVFVDGPRLDGPRLDGPRLDGPRRTDEAAKVMAVRALLDGLSGFRTIHRVYSDHNKGCANSIIAGVTEVLRKYPSAIVLEDDIVTSPNFLDYMNQCLTQYADTPSVFSVGGYTFPFRQPADYTDDVYFFGRTCAWGWGIWADRWHRVDWELTDFDAFMADRRARQAFNAGGTDRVRMLRRAYTKAIDAWDIRLCYSEFKEKGLTVYPTVSKTLNIGVDSIDSTTEVIFDRYKTPLDAGQQRYFRLPDRAVPNWFYTRQFQRKFSIPVRILNKIRTWLTINPIRRNRRVTS</sequence>
<gene>
    <name evidence="1" type="ORF">EQG79_13970</name>
</gene>
<reference evidence="1 2" key="1">
    <citation type="submission" date="2019-01" db="EMBL/GenBank/DDBJ databases">
        <title>Spirosoma flava sp. nov., a propanil-degrading bacterium isolated from herbicide-contaminated soil.</title>
        <authorList>
            <person name="Zhang L."/>
            <person name="Jiang J.-D."/>
        </authorList>
    </citation>
    <scope>NUCLEOTIDE SEQUENCE [LARGE SCALE GENOMIC DNA]</scope>
    <source>
        <strain evidence="1 2">TY50</strain>
    </source>
</reference>
<dbReference type="RefSeq" id="WP_129601982.1">
    <property type="nucleotide sequence ID" value="NZ_SBLB01000003.1"/>
</dbReference>
<keyword evidence="2" id="KW-1185">Reference proteome</keyword>
<protein>
    <submittedName>
        <fullName evidence="1">Glycosyltransferase</fullName>
    </submittedName>
</protein>
<dbReference type="InterPro" id="IPR029044">
    <property type="entry name" value="Nucleotide-diphossugar_trans"/>
</dbReference>
<dbReference type="Gene3D" id="3.90.550.10">
    <property type="entry name" value="Spore Coat Polysaccharide Biosynthesis Protein SpsA, Chain A"/>
    <property type="match status" value="1"/>
</dbReference>
<name>A0A4Q2UPH6_9BACT</name>
<evidence type="ECO:0000313" key="1">
    <source>
        <dbReference type="EMBL" id="RYC69701.1"/>
    </source>
</evidence>
<dbReference type="Proteomes" id="UP000290407">
    <property type="component" value="Unassembled WGS sequence"/>
</dbReference>
<accession>A0A4Q2UPH6</accession>
<comment type="caution">
    <text evidence="1">The sequence shown here is derived from an EMBL/GenBank/DDBJ whole genome shotgun (WGS) entry which is preliminary data.</text>
</comment>
<dbReference type="GO" id="GO:0016740">
    <property type="term" value="F:transferase activity"/>
    <property type="evidence" value="ECO:0007669"/>
    <property type="project" value="UniProtKB-KW"/>
</dbReference>
<organism evidence="1 2">
    <name type="scientific">Spirosoma sordidisoli</name>
    <dbReference type="NCBI Taxonomy" id="2502893"/>
    <lineage>
        <taxon>Bacteria</taxon>
        <taxon>Pseudomonadati</taxon>
        <taxon>Bacteroidota</taxon>
        <taxon>Cytophagia</taxon>
        <taxon>Cytophagales</taxon>
        <taxon>Cytophagaceae</taxon>
        <taxon>Spirosoma</taxon>
    </lineage>
</organism>
<dbReference type="EMBL" id="SBLB01000003">
    <property type="protein sequence ID" value="RYC69701.1"/>
    <property type="molecule type" value="Genomic_DNA"/>
</dbReference>
<proteinExistence type="predicted"/>
<dbReference type="SUPFAM" id="SSF53448">
    <property type="entry name" value="Nucleotide-diphospho-sugar transferases"/>
    <property type="match status" value="1"/>
</dbReference>
<dbReference type="AlphaFoldDB" id="A0A4Q2UPH6"/>
<keyword evidence="1" id="KW-0808">Transferase</keyword>
<evidence type="ECO:0000313" key="2">
    <source>
        <dbReference type="Proteomes" id="UP000290407"/>
    </source>
</evidence>